<feature type="domain" description="DUF4906" evidence="1">
    <location>
        <begin position="246"/>
        <end position="326"/>
    </location>
</feature>
<dbReference type="PROSITE" id="PS51257">
    <property type="entry name" value="PROKAR_LIPOPROTEIN"/>
    <property type="match status" value="1"/>
</dbReference>
<protein>
    <submittedName>
        <fullName evidence="2">DUF4906 domain-containing protein</fullName>
    </submittedName>
</protein>
<dbReference type="AlphaFoldDB" id="A0A9D9HFP0"/>
<reference evidence="2" key="1">
    <citation type="submission" date="2020-10" db="EMBL/GenBank/DDBJ databases">
        <authorList>
            <person name="Gilroy R."/>
        </authorList>
    </citation>
    <scope>NUCLEOTIDE SEQUENCE</scope>
    <source>
        <strain evidence="2">B1-20833</strain>
    </source>
</reference>
<accession>A0A9D9HFP0</accession>
<proteinExistence type="predicted"/>
<dbReference type="Pfam" id="PF16249">
    <property type="entry name" value="DUF4906"/>
    <property type="match status" value="1"/>
</dbReference>
<dbReference type="Proteomes" id="UP000823661">
    <property type="component" value="Unassembled WGS sequence"/>
</dbReference>
<organism evidence="2 3">
    <name type="scientific">Candidatus Cryptobacteroides intestinavium</name>
    <dbReference type="NCBI Taxonomy" id="2840766"/>
    <lineage>
        <taxon>Bacteria</taxon>
        <taxon>Pseudomonadati</taxon>
        <taxon>Bacteroidota</taxon>
        <taxon>Bacteroidia</taxon>
        <taxon>Bacteroidales</taxon>
        <taxon>Candidatus Cryptobacteroides</taxon>
    </lineage>
</organism>
<reference evidence="2" key="2">
    <citation type="journal article" date="2021" name="PeerJ">
        <title>Extensive microbial diversity within the chicken gut microbiome revealed by metagenomics and culture.</title>
        <authorList>
            <person name="Gilroy R."/>
            <person name="Ravi A."/>
            <person name="Getino M."/>
            <person name="Pursley I."/>
            <person name="Horton D.L."/>
            <person name="Alikhan N.F."/>
            <person name="Baker D."/>
            <person name="Gharbi K."/>
            <person name="Hall N."/>
            <person name="Watson M."/>
            <person name="Adriaenssens E.M."/>
            <person name="Foster-Nyarko E."/>
            <person name="Jarju S."/>
            <person name="Secka A."/>
            <person name="Antonio M."/>
            <person name="Oren A."/>
            <person name="Chaudhuri R.R."/>
            <person name="La Ragione R."/>
            <person name="Hildebrand F."/>
            <person name="Pallen M.J."/>
        </authorList>
    </citation>
    <scope>NUCLEOTIDE SEQUENCE</scope>
    <source>
        <strain evidence="2">B1-20833</strain>
    </source>
</reference>
<evidence type="ECO:0000313" key="2">
    <source>
        <dbReference type="EMBL" id="MBO8452520.1"/>
    </source>
</evidence>
<gene>
    <name evidence="2" type="ORF">IAC06_06520</name>
</gene>
<name>A0A9D9HFP0_9BACT</name>
<sequence length="453" mass="50359">MKDSFIWLLTGIITMAASIACEKIPAGGIETAFPGSGPDKGRRTADLVMNPAGLGTRALTPDENLLTDFNIFIFNEDGLLEEHIYTDISRMHSTDTGDWAYDIQLLEGCRYSIYVCANTGFRLGCRNLSELLGYRFYMAYPDDYRTGMAMSGMKFLEYRGEEEIRVQLRRAMSRISLDVDRSALDDGIEFNVIRVQVGNCPRSVRLFGDSSLDEDNGAFASGFTRSDFETDPLNDNTEGQLSGTVSLYLFENIQGSPLGEITDYADKVFEDGDPMERQCSYIEITAEYVSDDYYSLPGEGLVYRHYLGDGPSDFNVERNCHYHITVRPEGSGIAGSGWRVDKSGLGYRGPTEMSVTPGNYIRGKIGDTVHIRCDLVPSETSLDIGKEHLEYDKGRGIYDYEVDEDGRGVALTLTGSGRGMIYFEAGYPVDDAELIVIEVDLPDVRPYISDMAV</sequence>
<comment type="caution">
    <text evidence="2">The sequence shown here is derived from an EMBL/GenBank/DDBJ whole genome shotgun (WGS) entry which is preliminary data.</text>
</comment>
<evidence type="ECO:0000313" key="3">
    <source>
        <dbReference type="Proteomes" id="UP000823661"/>
    </source>
</evidence>
<dbReference type="InterPro" id="IPR032594">
    <property type="entry name" value="DUF4906"/>
</dbReference>
<evidence type="ECO:0000259" key="1">
    <source>
        <dbReference type="Pfam" id="PF16249"/>
    </source>
</evidence>
<dbReference type="EMBL" id="JADIMI010000064">
    <property type="protein sequence ID" value="MBO8452520.1"/>
    <property type="molecule type" value="Genomic_DNA"/>
</dbReference>